<evidence type="ECO:0000313" key="13">
    <source>
        <dbReference type="EMBL" id="OHA51930.1"/>
    </source>
</evidence>
<evidence type="ECO:0000256" key="1">
    <source>
        <dbReference type="ARBA" id="ARBA00004184"/>
    </source>
</evidence>
<evidence type="ECO:0000256" key="2">
    <source>
        <dbReference type="ARBA" id="ARBA00005712"/>
    </source>
</evidence>
<keyword evidence="5 8" id="KW-0472">Membrane</keyword>
<evidence type="ECO:0000256" key="9">
    <source>
        <dbReference type="RuleBase" id="RU003656"/>
    </source>
</evidence>
<evidence type="ECO:0000256" key="3">
    <source>
        <dbReference type="ARBA" id="ARBA00022448"/>
    </source>
</evidence>
<dbReference type="Proteomes" id="UP000176951">
    <property type="component" value="Unassembled WGS sequence"/>
</dbReference>
<dbReference type="InterPro" id="IPR020547">
    <property type="entry name" value="ATP_synth_F1_esu_C"/>
</dbReference>
<dbReference type="Pfam" id="PF00401">
    <property type="entry name" value="ATP-synt_DE"/>
    <property type="match status" value="1"/>
</dbReference>
<dbReference type="GO" id="GO:0005886">
    <property type="term" value="C:plasma membrane"/>
    <property type="evidence" value="ECO:0007669"/>
    <property type="project" value="UniProtKB-SubCell"/>
</dbReference>
<protein>
    <recommendedName>
        <fullName evidence="8">ATP synthase epsilon chain</fullName>
    </recommendedName>
    <alternativeName>
        <fullName evidence="8">ATP synthase F1 sector epsilon subunit</fullName>
    </alternativeName>
    <alternativeName>
        <fullName evidence="8">F-ATPase epsilon subunit</fullName>
    </alternativeName>
</protein>
<keyword evidence="8" id="KW-0375">Hydrogen ion transport</keyword>
<feature type="domain" description="ATP synthase epsilon subunit C-terminal" evidence="11">
    <location>
        <begin position="93"/>
        <end position="139"/>
    </location>
</feature>
<keyword evidence="8" id="KW-1003">Cell membrane</keyword>
<dbReference type="GO" id="GO:0045259">
    <property type="term" value="C:proton-transporting ATP synthase complex"/>
    <property type="evidence" value="ECO:0007669"/>
    <property type="project" value="UniProtKB-KW"/>
</dbReference>
<comment type="function">
    <text evidence="8">Produces ATP from ADP in the presence of a proton gradient across the membrane.</text>
</comment>
<evidence type="ECO:0000259" key="11">
    <source>
        <dbReference type="Pfam" id="PF00401"/>
    </source>
</evidence>
<comment type="subunit">
    <text evidence="8 9">F-type ATPases have 2 components, CF(1) - the catalytic core - and CF(0) - the membrane proton channel. CF(1) has five subunits: alpha(3), beta(3), gamma(1), delta(1), epsilon(1). CF(0) has three main subunits: a, b and c.</text>
</comment>
<evidence type="ECO:0000313" key="14">
    <source>
        <dbReference type="Proteomes" id="UP000176951"/>
    </source>
</evidence>
<evidence type="ECO:0000256" key="6">
    <source>
        <dbReference type="ARBA" id="ARBA00023196"/>
    </source>
</evidence>
<comment type="similarity">
    <text evidence="2 8 9">Belongs to the ATPase epsilon chain family.</text>
</comment>
<evidence type="ECO:0000256" key="4">
    <source>
        <dbReference type="ARBA" id="ARBA00023065"/>
    </source>
</evidence>
<dbReference type="AlphaFoldDB" id="A0A1G2PUB4"/>
<proteinExistence type="inferred from homology"/>
<dbReference type="InterPro" id="IPR001469">
    <property type="entry name" value="ATP_synth_F1_dsu/esu"/>
</dbReference>
<dbReference type="GO" id="GO:0012505">
    <property type="term" value="C:endomembrane system"/>
    <property type="evidence" value="ECO:0007669"/>
    <property type="project" value="UniProtKB-SubCell"/>
</dbReference>
<keyword evidence="6 8" id="KW-0139">CF(1)</keyword>
<evidence type="ECO:0000256" key="10">
    <source>
        <dbReference type="SAM" id="MobiDB-lite"/>
    </source>
</evidence>
<evidence type="ECO:0000259" key="12">
    <source>
        <dbReference type="Pfam" id="PF02823"/>
    </source>
</evidence>
<reference evidence="13 14" key="1">
    <citation type="journal article" date="2016" name="Nat. Commun.">
        <title>Thousands of microbial genomes shed light on interconnected biogeochemical processes in an aquifer system.</title>
        <authorList>
            <person name="Anantharaman K."/>
            <person name="Brown C.T."/>
            <person name="Hug L.A."/>
            <person name="Sharon I."/>
            <person name="Castelle C.J."/>
            <person name="Probst A.J."/>
            <person name="Thomas B.C."/>
            <person name="Singh A."/>
            <person name="Wilkins M.J."/>
            <person name="Karaoz U."/>
            <person name="Brodie E.L."/>
            <person name="Williams K.H."/>
            <person name="Hubbard S.S."/>
            <person name="Banfield J.F."/>
        </authorList>
    </citation>
    <scope>NUCLEOTIDE SEQUENCE [LARGE SCALE GENOMIC DNA]</scope>
</reference>
<evidence type="ECO:0000256" key="8">
    <source>
        <dbReference type="HAMAP-Rule" id="MF_00530"/>
    </source>
</evidence>
<dbReference type="GO" id="GO:0046933">
    <property type="term" value="F:proton-transporting ATP synthase activity, rotational mechanism"/>
    <property type="evidence" value="ECO:0007669"/>
    <property type="project" value="UniProtKB-UniRule"/>
</dbReference>
<dbReference type="Gene3D" id="2.60.15.10">
    <property type="entry name" value="F0F1 ATP synthase delta/epsilon subunit, N-terminal"/>
    <property type="match status" value="1"/>
</dbReference>
<evidence type="ECO:0000256" key="5">
    <source>
        <dbReference type="ARBA" id="ARBA00023136"/>
    </source>
</evidence>
<organism evidence="13 14">
    <name type="scientific">Candidatus Terrybacteria bacterium RIFCSPLOWO2_01_FULL_40_23</name>
    <dbReference type="NCBI Taxonomy" id="1802366"/>
    <lineage>
        <taxon>Bacteria</taxon>
        <taxon>Candidatus Terryibacteriota</taxon>
    </lineage>
</organism>
<dbReference type="CDD" id="cd12152">
    <property type="entry name" value="F1-ATPase_delta"/>
    <property type="match status" value="1"/>
</dbReference>
<sequence>MFKIQFEITTPERTAFKDEIDSLTVQTRDGEITILPNHIPLVAPLATGELVVRKNKEIIPLHVGEGFVEIKPSLSGSHVTRVIILADEAERAEEIDVKAAEEAQQRAQKAMESYKNADDVKFADATAVFERALSRTKIARKHARGSGGFTTGGRASIDNE</sequence>
<dbReference type="NCBIfam" id="TIGR01216">
    <property type="entry name" value="ATP_synt_epsi"/>
    <property type="match status" value="1"/>
</dbReference>
<accession>A0A1G2PUB4</accession>
<feature type="domain" description="ATP synthase F1 complex delta/epsilon subunit N-terminal" evidence="12">
    <location>
        <begin position="4"/>
        <end position="73"/>
    </location>
</feature>
<comment type="caution">
    <text evidence="13">The sequence shown here is derived from an EMBL/GenBank/DDBJ whole genome shotgun (WGS) entry which is preliminary data.</text>
</comment>
<feature type="region of interest" description="Disordered" evidence="10">
    <location>
        <begin position="140"/>
        <end position="160"/>
    </location>
</feature>
<name>A0A1G2PUB4_9BACT</name>
<dbReference type="EMBL" id="MHSW01000016">
    <property type="protein sequence ID" value="OHA51930.1"/>
    <property type="molecule type" value="Genomic_DNA"/>
</dbReference>
<dbReference type="Pfam" id="PF02823">
    <property type="entry name" value="ATP-synt_DE_N"/>
    <property type="match status" value="1"/>
</dbReference>
<gene>
    <name evidence="8" type="primary">atpC</name>
    <name evidence="13" type="ORF">A3A97_01900</name>
</gene>
<keyword evidence="4 8" id="KW-0406">Ion transport</keyword>
<dbReference type="HAMAP" id="MF_00530">
    <property type="entry name" value="ATP_synth_epsil_bac"/>
    <property type="match status" value="1"/>
</dbReference>
<dbReference type="SUPFAM" id="SSF51344">
    <property type="entry name" value="Epsilon subunit of F1F0-ATP synthase N-terminal domain"/>
    <property type="match status" value="1"/>
</dbReference>
<dbReference type="GO" id="GO:0005524">
    <property type="term" value="F:ATP binding"/>
    <property type="evidence" value="ECO:0007669"/>
    <property type="project" value="UniProtKB-UniRule"/>
</dbReference>
<dbReference type="InterPro" id="IPR036771">
    <property type="entry name" value="ATPsynth_dsu/esu_N"/>
</dbReference>
<keyword evidence="7 8" id="KW-0066">ATP synthesis</keyword>
<keyword evidence="3 8" id="KW-0813">Transport</keyword>
<dbReference type="InterPro" id="IPR020546">
    <property type="entry name" value="ATP_synth_F1_dsu/esu_N"/>
</dbReference>
<comment type="subcellular location">
    <subcellularLocation>
        <location evidence="8">Cell membrane</location>
        <topology evidence="8">Peripheral membrane protein</topology>
    </subcellularLocation>
    <subcellularLocation>
        <location evidence="1">Endomembrane system</location>
        <topology evidence="1">Peripheral membrane protein</topology>
    </subcellularLocation>
</comment>
<evidence type="ECO:0000256" key="7">
    <source>
        <dbReference type="ARBA" id="ARBA00023310"/>
    </source>
</evidence>
<dbReference type="PANTHER" id="PTHR13822:SF10">
    <property type="entry name" value="ATP SYNTHASE EPSILON CHAIN, CHLOROPLASTIC"/>
    <property type="match status" value="1"/>
</dbReference>
<dbReference type="PANTHER" id="PTHR13822">
    <property type="entry name" value="ATP SYNTHASE DELTA/EPSILON CHAIN"/>
    <property type="match status" value="1"/>
</dbReference>